<organism evidence="2 3">
    <name type="scientific">Carya illinoinensis</name>
    <name type="common">Pecan</name>
    <dbReference type="NCBI Taxonomy" id="32201"/>
    <lineage>
        <taxon>Eukaryota</taxon>
        <taxon>Viridiplantae</taxon>
        <taxon>Streptophyta</taxon>
        <taxon>Embryophyta</taxon>
        <taxon>Tracheophyta</taxon>
        <taxon>Spermatophyta</taxon>
        <taxon>Magnoliopsida</taxon>
        <taxon>eudicotyledons</taxon>
        <taxon>Gunneridae</taxon>
        <taxon>Pentapetalae</taxon>
        <taxon>rosids</taxon>
        <taxon>fabids</taxon>
        <taxon>Fagales</taxon>
        <taxon>Juglandaceae</taxon>
        <taxon>Carya</taxon>
    </lineage>
</organism>
<evidence type="ECO:0000259" key="1">
    <source>
        <dbReference type="Pfam" id="PF03101"/>
    </source>
</evidence>
<dbReference type="PANTHER" id="PTHR46328">
    <property type="entry name" value="FAR-RED IMPAIRED RESPONSIVE (FAR1) FAMILY PROTEIN-RELATED"/>
    <property type="match status" value="1"/>
</dbReference>
<dbReference type="Proteomes" id="UP000811246">
    <property type="component" value="Chromosome 3"/>
</dbReference>
<dbReference type="EMBL" id="CM031827">
    <property type="protein sequence ID" value="KAG6721750.1"/>
    <property type="molecule type" value="Genomic_DNA"/>
</dbReference>
<accession>A0A922FJJ9</accession>
<dbReference type="InterPro" id="IPR004330">
    <property type="entry name" value="FAR1_DNA_bnd_dom"/>
</dbReference>
<evidence type="ECO:0000313" key="2">
    <source>
        <dbReference type="EMBL" id="KAG6721750.1"/>
    </source>
</evidence>
<gene>
    <name evidence="2" type="ORF">I3842_03G127200</name>
</gene>
<comment type="caution">
    <text evidence="2">The sequence shown here is derived from an EMBL/GenBank/DDBJ whole genome shotgun (WGS) entry which is preliminary data.</text>
</comment>
<name>A0A922FJJ9_CARIL</name>
<feature type="domain" description="FAR1" evidence="1">
    <location>
        <begin position="12"/>
        <end position="95"/>
    </location>
</feature>
<dbReference type="Pfam" id="PF03101">
    <property type="entry name" value="FAR1"/>
    <property type="match status" value="1"/>
</dbReference>
<dbReference type="PANTHER" id="PTHR46328:SF35">
    <property type="entry name" value="PROTEIN FAR1-RELATED SEQUENCE 5-LIKE"/>
    <property type="match status" value="1"/>
</dbReference>
<evidence type="ECO:0000313" key="3">
    <source>
        <dbReference type="Proteomes" id="UP000811246"/>
    </source>
</evidence>
<proteinExistence type="predicted"/>
<reference evidence="2" key="1">
    <citation type="submission" date="2021-01" db="EMBL/GenBank/DDBJ databases">
        <authorList>
            <person name="Lovell J.T."/>
            <person name="Bentley N."/>
            <person name="Bhattarai G."/>
            <person name="Jenkins J.W."/>
            <person name="Sreedasyam A."/>
            <person name="Alarcon Y."/>
            <person name="Bock C."/>
            <person name="Boston L."/>
            <person name="Carlson J."/>
            <person name="Cervantes K."/>
            <person name="Clermont K."/>
            <person name="Krom N."/>
            <person name="Kubenka K."/>
            <person name="Mamidi S."/>
            <person name="Mattison C."/>
            <person name="Monteros M."/>
            <person name="Pisani C."/>
            <person name="Plott C."/>
            <person name="Rajasekar S."/>
            <person name="Rhein H.S."/>
            <person name="Rohla C."/>
            <person name="Song M."/>
            <person name="Hilaire R.S."/>
            <person name="Shu S."/>
            <person name="Wells L."/>
            <person name="Wang X."/>
            <person name="Webber J."/>
            <person name="Heerema R.J."/>
            <person name="Klein P."/>
            <person name="Conner P."/>
            <person name="Grauke L."/>
            <person name="Grimwood J."/>
            <person name="Schmutz J."/>
            <person name="Randall J.J."/>
        </authorList>
    </citation>
    <scope>NUCLEOTIDE SEQUENCE</scope>
    <source>
        <tissue evidence="2">Leaf</tissue>
    </source>
</reference>
<protein>
    <recommendedName>
        <fullName evidence="1">FAR1 domain-containing protein</fullName>
    </recommendedName>
</protein>
<sequence>MKFGSDKEVLFYYKRYAKQEGFRVIIRRTKRDIDGNAKYVTIACARGGRYYPCHSNLSKPRPTTKTDCKAKVNARLVNGEWVVTSVELVHNHSIVSPKKARFFRSHKNFD</sequence>
<dbReference type="AlphaFoldDB" id="A0A922FJJ9"/>